<dbReference type="Gene3D" id="2.50.20.20">
    <property type="match status" value="1"/>
</dbReference>
<dbReference type="PROSITE" id="PS51257">
    <property type="entry name" value="PROKAR_LIPOPROTEIN"/>
    <property type="match status" value="1"/>
</dbReference>
<evidence type="ECO:0000256" key="2">
    <source>
        <dbReference type="SAM" id="SignalP"/>
    </source>
</evidence>
<dbReference type="RefSeq" id="WP_115923893.1">
    <property type="nucleotide sequence ID" value="NZ_QTUA01000001.1"/>
</dbReference>
<feature type="signal peptide" evidence="2">
    <location>
        <begin position="1"/>
        <end position="18"/>
    </location>
</feature>
<evidence type="ECO:0000313" key="3">
    <source>
        <dbReference type="EMBL" id="REF32146.1"/>
    </source>
</evidence>
<organism evidence="3 4">
    <name type="scientific">Calidifontibacter indicus</name>
    <dbReference type="NCBI Taxonomy" id="419650"/>
    <lineage>
        <taxon>Bacteria</taxon>
        <taxon>Bacillati</taxon>
        <taxon>Actinomycetota</taxon>
        <taxon>Actinomycetes</taxon>
        <taxon>Micrococcales</taxon>
        <taxon>Dermacoccaceae</taxon>
        <taxon>Calidifontibacter</taxon>
    </lineage>
</organism>
<sequence length="319" mass="33091">MVQLVRPLLAGSLVLALAGCGGGATTSAGSTSTTTSTPASAGGSTTSSAPSTTTSTSSTTSSTSTAPAPTAGQQITGTDFAAPIRTAVNAVKSYSIEERRSTDPAPSTGSVSAFGTDAMVFQMEMPGVMSMRYLDGNAYMRSPDLGPKWVKFRKDSTQPEVQQMLASVTSDIGENRDLEVWENSKVTFVGAEPVGAHYKVVAPADRFYDSVVDEESTTENGEEVNTSADKAKLTGKTVTYDVWLDGQQRPARIKLDSTSLSGLKFSAMTEDVVFRSTTTFSKWGEPVTVQAPPAAQTTDADELAADGAFGSAPGATSAA</sequence>
<feature type="region of interest" description="Disordered" evidence="1">
    <location>
        <begin position="290"/>
        <end position="319"/>
    </location>
</feature>
<evidence type="ECO:0008006" key="5">
    <source>
        <dbReference type="Google" id="ProtNLM"/>
    </source>
</evidence>
<feature type="region of interest" description="Disordered" evidence="1">
    <location>
        <begin position="24"/>
        <end position="79"/>
    </location>
</feature>
<comment type="caution">
    <text evidence="3">The sequence shown here is derived from an EMBL/GenBank/DDBJ whole genome shotgun (WGS) entry which is preliminary data.</text>
</comment>
<dbReference type="AlphaFoldDB" id="A0A3D9USB9"/>
<dbReference type="OrthoDB" id="3781094at2"/>
<keyword evidence="4" id="KW-1185">Reference proteome</keyword>
<proteinExistence type="predicted"/>
<feature type="compositionally biased region" description="Low complexity" evidence="1">
    <location>
        <begin position="25"/>
        <end position="72"/>
    </location>
</feature>
<feature type="chain" id="PRO_5038619363" description="LppX_LprAFG lipoprotein" evidence="2">
    <location>
        <begin position="19"/>
        <end position="319"/>
    </location>
</feature>
<name>A0A3D9USB9_9MICO</name>
<gene>
    <name evidence="3" type="ORF">DFJ65_3243</name>
</gene>
<dbReference type="EMBL" id="QTUA01000001">
    <property type="protein sequence ID" value="REF32146.1"/>
    <property type="molecule type" value="Genomic_DNA"/>
</dbReference>
<reference evidence="3 4" key="1">
    <citation type="submission" date="2018-08" db="EMBL/GenBank/DDBJ databases">
        <title>Sequencing the genomes of 1000 actinobacteria strains.</title>
        <authorList>
            <person name="Klenk H.-P."/>
        </authorList>
    </citation>
    <scope>NUCLEOTIDE SEQUENCE [LARGE SCALE GENOMIC DNA]</scope>
    <source>
        <strain evidence="3 4">DSM 22967</strain>
    </source>
</reference>
<evidence type="ECO:0000313" key="4">
    <source>
        <dbReference type="Proteomes" id="UP000256253"/>
    </source>
</evidence>
<protein>
    <recommendedName>
        <fullName evidence="5">LppX_LprAFG lipoprotein</fullName>
    </recommendedName>
</protein>
<accession>A0A3D9USB9</accession>
<keyword evidence="2" id="KW-0732">Signal</keyword>
<dbReference type="Proteomes" id="UP000256253">
    <property type="component" value="Unassembled WGS sequence"/>
</dbReference>
<evidence type="ECO:0000256" key="1">
    <source>
        <dbReference type="SAM" id="MobiDB-lite"/>
    </source>
</evidence>